<dbReference type="InterPro" id="IPR008966">
    <property type="entry name" value="Adhesion_dom_sf"/>
</dbReference>
<protein>
    <submittedName>
        <fullName evidence="5">Putative fimbrial-like protein SfmH</fullName>
    </submittedName>
</protein>
<organism evidence="5">
    <name type="scientific">bioreactor metagenome</name>
    <dbReference type="NCBI Taxonomy" id="1076179"/>
    <lineage>
        <taxon>unclassified sequences</taxon>
        <taxon>metagenomes</taxon>
        <taxon>ecological metagenomes</taxon>
    </lineage>
</organism>
<dbReference type="EMBL" id="VSSQ01067417">
    <property type="protein sequence ID" value="MPN19809.1"/>
    <property type="molecule type" value="Genomic_DNA"/>
</dbReference>
<dbReference type="Gene3D" id="2.60.40.1090">
    <property type="entry name" value="Fimbrial-type adhesion domain"/>
    <property type="match status" value="1"/>
</dbReference>
<dbReference type="InterPro" id="IPR036937">
    <property type="entry name" value="Adhesion_dom_fimbrial_sf"/>
</dbReference>
<keyword evidence="3" id="KW-0281">Fimbrium</keyword>
<feature type="domain" description="Fimbrial-type adhesion" evidence="4">
    <location>
        <begin position="3"/>
        <end position="98"/>
    </location>
</feature>
<dbReference type="Pfam" id="PF00419">
    <property type="entry name" value="Fimbrial"/>
    <property type="match status" value="1"/>
</dbReference>
<dbReference type="PANTHER" id="PTHR33420">
    <property type="entry name" value="FIMBRIAL SUBUNIT ELFA-RELATED"/>
    <property type="match status" value="1"/>
</dbReference>
<gene>
    <name evidence="5" type="primary">sfmH</name>
    <name evidence="5" type="ORF">SDC9_167181</name>
</gene>
<evidence type="ECO:0000256" key="2">
    <source>
        <dbReference type="ARBA" id="ARBA00022729"/>
    </source>
</evidence>
<dbReference type="PANTHER" id="PTHR33420:SF31">
    <property type="entry name" value="TYPE 1 FIMBRIN D-MANNOSE SPECIFIC ADHESIN"/>
    <property type="match status" value="1"/>
</dbReference>
<evidence type="ECO:0000256" key="3">
    <source>
        <dbReference type="ARBA" id="ARBA00023263"/>
    </source>
</evidence>
<sequence>MAIKCTNVAAQAYLTMRVEAEKATGQMMVSDNPDLGFIVADSSGNPLTPNNLSSNIPFQLDDNAAARVGIRAWPVSVTGNKPTEGPFTARGYLRVDYD</sequence>
<proteinExistence type="predicted"/>
<accession>A0A645G1Y0</accession>
<comment type="caution">
    <text evidence="5">The sequence shown here is derived from an EMBL/GenBank/DDBJ whole genome shotgun (WGS) entry which is preliminary data.</text>
</comment>
<reference evidence="5" key="1">
    <citation type="submission" date="2019-08" db="EMBL/GenBank/DDBJ databases">
        <authorList>
            <person name="Kucharzyk K."/>
            <person name="Murdoch R.W."/>
            <person name="Higgins S."/>
            <person name="Loffler F."/>
        </authorList>
    </citation>
    <scope>NUCLEOTIDE SEQUENCE</scope>
</reference>
<evidence type="ECO:0000259" key="4">
    <source>
        <dbReference type="Pfam" id="PF00419"/>
    </source>
</evidence>
<dbReference type="InterPro" id="IPR050263">
    <property type="entry name" value="Bact_Fimbrial_Adh_Pro"/>
</dbReference>
<dbReference type="GO" id="GO:0009289">
    <property type="term" value="C:pilus"/>
    <property type="evidence" value="ECO:0007669"/>
    <property type="project" value="UniProtKB-SubCell"/>
</dbReference>
<dbReference type="SUPFAM" id="SSF49401">
    <property type="entry name" value="Bacterial adhesins"/>
    <property type="match status" value="1"/>
</dbReference>
<dbReference type="GO" id="GO:0043709">
    <property type="term" value="P:cell adhesion involved in single-species biofilm formation"/>
    <property type="evidence" value="ECO:0007669"/>
    <property type="project" value="TreeGrafter"/>
</dbReference>
<evidence type="ECO:0000313" key="5">
    <source>
        <dbReference type="EMBL" id="MPN19809.1"/>
    </source>
</evidence>
<dbReference type="InterPro" id="IPR000259">
    <property type="entry name" value="Adhesion_dom_fimbrial"/>
</dbReference>
<name>A0A645G1Y0_9ZZZZ</name>
<keyword evidence="2" id="KW-0732">Signal</keyword>
<evidence type="ECO:0000256" key="1">
    <source>
        <dbReference type="ARBA" id="ARBA00004561"/>
    </source>
</evidence>
<dbReference type="AlphaFoldDB" id="A0A645G1Y0"/>
<comment type="subcellular location">
    <subcellularLocation>
        <location evidence="1">Fimbrium</location>
    </subcellularLocation>
</comment>